<organism evidence="4 5">
    <name type="scientific">Halocaridina rubra</name>
    <name type="common">Hawaiian red shrimp</name>
    <dbReference type="NCBI Taxonomy" id="373956"/>
    <lineage>
        <taxon>Eukaryota</taxon>
        <taxon>Metazoa</taxon>
        <taxon>Ecdysozoa</taxon>
        <taxon>Arthropoda</taxon>
        <taxon>Crustacea</taxon>
        <taxon>Multicrustacea</taxon>
        <taxon>Malacostraca</taxon>
        <taxon>Eumalacostraca</taxon>
        <taxon>Eucarida</taxon>
        <taxon>Decapoda</taxon>
        <taxon>Pleocyemata</taxon>
        <taxon>Caridea</taxon>
        <taxon>Atyoidea</taxon>
        <taxon>Atyidae</taxon>
        <taxon>Halocaridina</taxon>
    </lineage>
</organism>
<evidence type="ECO:0000256" key="3">
    <source>
        <dbReference type="SAM" id="SignalP"/>
    </source>
</evidence>
<keyword evidence="1 2" id="KW-0193">Cuticle</keyword>
<evidence type="ECO:0000256" key="1">
    <source>
        <dbReference type="ARBA" id="ARBA00022460"/>
    </source>
</evidence>
<dbReference type="GO" id="GO:0031012">
    <property type="term" value="C:extracellular matrix"/>
    <property type="evidence" value="ECO:0007669"/>
    <property type="project" value="TreeGrafter"/>
</dbReference>
<dbReference type="GO" id="GO:0042302">
    <property type="term" value="F:structural constituent of cuticle"/>
    <property type="evidence" value="ECO:0007669"/>
    <property type="project" value="UniProtKB-UniRule"/>
</dbReference>
<accession>A0AAN8XHN0</accession>
<evidence type="ECO:0000313" key="5">
    <source>
        <dbReference type="Proteomes" id="UP001381693"/>
    </source>
</evidence>
<dbReference type="AlphaFoldDB" id="A0AAN8XHN0"/>
<feature type="signal peptide" evidence="3">
    <location>
        <begin position="1"/>
        <end position="19"/>
    </location>
</feature>
<comment type="caution">
    <text evidence="4">The sequence shown here is derived from an EMBL/GenBank/DDBJ whole genome shotgun (WGS) entry which is preliminary data.</text>
</comment>
<gene>
    <name evidence="4" type="ORF">SK128_014362</name>
</gene>
<dbReference type="EMBL" id="JAXCGZ010002758">
    <property type="protein sequence ID" value="KAK7083597.1"/>
    <property type="molecule type" value="Genomic_DNA"/>
</dbReference>
<dbReference type="Pfam" id="PF00379">
    <property type="entry name" value="Chitin_bind_4"/>
    <property type="match status" value="1"/>
</dbReference>
<keyword evidence="5" id="KW-1185">Reference proteome</keyword>
<reference evidence="4 5" key="1">
    <citation type="submission" date="2023-11" db="EMBL/GenBank/DDBJ databases">
        <title>Halocaridina rubra genome assembly.</title>
        <authorList>
            <person name="Smith C."/>
        </authorList>
    </citation>
    <scope>NUCLEOTIDE SEQUENCE [LARGE SCALE GENOMIC DNA]</scope>
    <source>
        <strain evidence="4">EP-1</strain>
        <tissue evidence="4">Whole</tissue>
    </source>
</reference>
<keyword evidence="3" id="KW-0732">Signal</keyword>
<dbReference type="GO" id="GO:0005615">
    <property type="term" value="C:extracellular space"/>
    <property type="evidence" value="ECO:0007669"/>
    <property type="project" value="TreeGrafter"/>
</dbReference>
<name>A0AAN8XHN0_HALRR</name>
<dbReference type="PANTHER" id="PTHR12236">
    <property type="entry name" value="STRUCTURAL CONTITUENT OF CUTICLE"/>
    <property type="match status" value="1"/>
</dbReference>
<sequence length="158" mass="17410">MRSSKFVVFVGMVVGMALAAPQYNYEPPAAPSTLYETPAQSVQQPVQEPVQLYETPEESVQEPVQLYEAPSDNNLLLAEPQNLVPDVVSAPAPMEGMPYDFTWGVEDVESGNSFSHVENSDGQTTQGEYRVLLPDGRTQVVKFFDNGDGFNAEVTYEK</sequence>
<evidence type="ECO:0000313" key="4">
    <source>
        <dbReference type="EMBL" id="KAK7083597.1"/>
    </source>
</evidence>
<protein>
    <recommendedName>
        <fullName evidence="6">Cuticle protein</fullName>
    </recommendedName>
</protein>
<evidence type="ECO:0000256" key="2">
    <source>
        <dbReference type="PROSITE-ProRule" id="PRU00497"/>
    </source>
</evidence>
<dbReference type="Proteomes" id="UP001381693">
    <property type="component" value="Unassembled WGS sequence"/>
</dbReference>
<dbReference type="PROSITE" id="PS51155">
    <property type="entry name" value="CHIT_BIND_RR_2"/>
    <property type="match status" value="1"/>
</dbReference>
<proteinExistence type="predicted"/>
<dbReference type="InterPro" id="IPR000618">
    <property type="entry name" value="Insect_cuticle"/>
</dbReference>
<evidence type="ECO:0008006" key="6">
    <source>
        <dbReference type="Google" id="ProtNLM"/>
    </source>
</evidence>
<feature type="chain" id="PRO_5042944802" description="Cuticle protein" evidence="3">
    <location>
        <begin position="20"/>
        <end position="158"/>
    </location>
</feature>
<dbReference type="PANTHER" id="PTHR12236:SF79">
    <property type="entry name" value="CUTICULAR PROTEIN 50CB-RELATED"/>
    <property type="match status" value="1"/>
</dbReference>
<dbReference type="InterPro" id="IPR051217">
    <property type="entry name" value="Insect_Cuticle_Struc_Prot"/>
</dbReference>